<feature type="transmembrane region" description="Helical" evidence="7">
    <location>
        <begin position="12"/>
        <end position="34"/>
    </location>
</feature>
<keyword evidence="10" id="KW-1185">Reference proteome</keyword>
<keyword evidence="4 7" id="KW-0812">Transmembrane</keyword>
<feature type="transmembrane region" description="Helical" evidence="7">
    <location>
        <begin position="369"/>
        <end position="390"/>
    </location>
</feature>
<dbReference type="RefSeq" id="WP_377937306.1">
    <property type="nucleotide sequence ID" value="NZ_JBHUMF010000031.1"/>
</dbReference>
<feature type="transmembrane region" description="Helical" evidence="7">
    <location>
        <begin position="100"/>
        <end position="118"/>
    </location>
</feature>
<feature type="transmembrane region" description="Helical" evidence="7">
    <location>
        <begin position="218"/>
        <end position="240"/>
    </location>
</feature>
<dbReference type="PROSITE" id="PS50850">
    <property type="entry name" value="MFS"/>
    <property type="match status" value="1"/>
</dbReference>
<feature type="transmembrane region" description="Helical" evidence="7">
    <location>
        <begin position="341"/>
        <end position="363"/>
    </location>
</feature>
<dbReference type="InterPro" id="IPR011701">
    <property type="entry name" value="MFS"/>
</dbReference>
<evidence type="ECO:0000256" key="2">
    <source>
        <dbReference type="ARBA" id="ARBA00022448"/>
    </source>
</evidence>
<feature type="transmembrane region" description="Helical" evidence="7">
    <location>
        <begin position="252"/>
        <end position="274"/>
    </location>
</feature>
<dbReference type="InterPro" id="IPR036259">
    <property type="entry name" value="MFS_trans_sf"/>
</dbReference>
<dbReference type="EMBL" id="JBHUMF010000031">
    <property type="protein sequence ID" value="MFD2682665.1"/>
    <property type="molecule type" value="Genomic_DNA"/>
</dbReference>
<feature type="transmembrane region" description="Helical" evidence="7">
    <location>
        <begin position="74"/>
        <end position="94"/>
    </location>
</feature>
<comment type="caution">
    <text evidence="9">The sequence shown here is derived from an EMBL/GenBank/DDBJ whole genome shotgun (WGS) entry which is preliminary data.</text>
</comment>
<keyword evidence="3" id="KW-1003">Cell membrane</keyword>
<evidence type="ECO:0000256" key="4">
    <source>
        <dbReference type="ARBA" id="ARBA00022692"/>
    </source>
</evidence>
<evidence type="ECO:0000256" key="6">
    <source>
        <dbReference type="ARBA" id="ARBA00023136"/>
    </source>
</evidence>
<reference evidence="10" key="1">
    <citation type="journal article" date="2019" name="Int. J. Syst. Evol. Microbiol.">
        <title>The Global Catalogue of Microorganisms (GCM) 10K type strain sequencing project: providing services to taxonomists for standard genome sequencing and annotation.</title>
        <authorList>
            <consortium name="The Broad Institute Genomics Platform"/>
            <consortium name="The Broad Institute Genome Sequencing Center for Infectious Disease"/>
            <person name="Wu L."/>
            <person name="Ma J."/>
        </authorList>
    </citation>
    <scope>NUCLEOTIDE SEQUENCE [LARGE SCALE GENOMIC DNA]</scope>
    <source>
        <strain evidence="10">KCTC 3913</strain>
    </source>
</reference>
<keyword evidence="2" id="KW-0813">Transport</keyword>
<proteinExistence type="predicted"/>
<feature type="transmembrane region" description="Helical" evidence="7">
    <location>
        <begin position="306"/>
        <end position="329"/>
    </location>
</feature>
<sequence>MLLKYHSAFRHLFLGRILSVFADSVMFFSLLKWIEIQSNSSEAFTFFYVAYYLPVTLLALPIGAWLDNKSLQKVMIYSNAFRIVMLLAFLFVMSFIAYQWVYLLLIVLSILGLFFTPANQSLLPQIIENEHRPKANSLLQLGFTVVKIFGQVFTALMVKWSLIPSVLLMISAGLLLFSLVFIRKITPMVKKQPVKKRGQWKLMKEGIKYIVRHPQLRLLFSFLALAMFFATSVDLILISFLTDVLLVGVENLSFIGTASLFGIAIGASIVPRWYKKIERKWLIIPPLFALGISIGSLFFITNWLFILPFFFIQGIALGCFNVTFVTYLQDVVSSENYTRTFSLYNMISSSMALPGVLLVGVLISNFGVLNAILAFSGILYMIGIFGIYFIPPLGNGYTKEYNNTSAI</sequence>
<dbReference type="InterPro" id="IPR020846">
    <property type="entry name" value="MFS_dom"/>
</dbReference>
<feature type="transmembrane region" description="Helical" evidence="7">
    <location>
        <begin position="138"/>
        <end position="156"/>
    </location>
</feature>
<dbReference type="PANTHER" id="PTHR43266">
    <property type="entry name" value="MACROLIDE-EFFLUX PROTEIN"/>
    <property type="match status" value="1"/>
</dbReference>
<feature type="transmembrane region" description="Helical" evidence="7">
    <location>
        <begin position="46"/>
        <end position="67"/>
    </location>
</feature>
<dbReference type="Pfam" id="PF07690">
    <property type="entry name" value="MFS_1"/>
    <property type="match status" value="2"/>
</dbReference>
<protein>
    <submittedName>
        <fullName evidence="9">MFS transporter</fullName>
    </submittedName>
</protein>
<dbReference type="SUPFAM" id="SSF103473">
    <property type="entry name" value="MFS general substrate transporter"/>
    <property type="match status" value="1"/>
</dbReference>
<evidence type="ECO:0000259" key="8">
    <source>
        <dbReference type="PROSITE" id="PS50850"/>
    </source>
</evidence>
<dbReference type="Proteomes" id="UP001597506">
    <property type="component" value="Unassembled WGS sequence"/>
</dbReference>
<feature type="transmembrane region" description="Helical" evidence="7">
    <location>
        <begin position="162"/>
        <end position="182"/>
    </location>
</feature>
<dbReference type="Gene3D" id="1.20.1250.20">
    <property type="entry name" value="MFS general substrate transporter like domains"/>
    <property type="match status" value="1"/>
</dbReference>
<evidence type="ECO:0000256" key="1">
    <source>
        <dbReference type="ARBA" id="ARBA00004651"/>
    </source>
</evidence>
<evidence type="ECO:0000256" key="7">
    <source>
        <dbReference type="SAM" id="Phobius"/>
    </source>
</evidence>
<gene>
    <name evidence="9" type="ORF">ACFSUL_18155</name>
</gene>
<comment type="subcellular location">
    <subcellularLocation>
        <location evidence="1">Cell membrane</location>
        <topology evidence="1">Multi-pass membrane protein</topology>
    </subcellularLocation>
</comment>
<dbReference type="PANTHER" id="PTHR43266:SF2">
    <property type="entry name" value="MAJOR FACILITATOR SUPERFAMILY (MFS) PROFILE DOMAIN-CONTAINING PROTEIN"/>
    <property type="match status" value="1"/>
</dbReference>
<feature type="transmembrane region" description="Helical" evidence="7">
    <location>
        <begin position="281"/>
        <end position="300"/>
    </location>
</feature>
<accession>A0ABW5RWB8</accession>
<organism evidence="9 10">
    <name type="scientific">Bacillus seohaeanensis</name>
    <dbReference type="NCBI Taxonomy" id="284580"/>
    <lineage>
        <taxon>Bacteria</taxon>
        <taxon>Bacillati</taxon>
        <taxon>Bacillota</taxon>
        <taxon>Bacilli</taxon>
        <taxon>Bacillales</taxon>
        <taxon>Bacillaceae</taxon>
        <taxon>Bacillus</taxon>
    </lineage>
</organism>
<evidence type="ECO:0000313" key="9">
    <source>
        <dbReference type="EMBL" id="MFD2682665.1"/>
    </source>
</evidence>
<evidence type="ECO:0000256" key="5">
    <source>
        <dbReference type="ARBA" id="ARBA00022989"/>
    </source>
</evidence>
<keyword evidence="5 7" id="KW-1133">Transmembrane helix</keyword>
<evidence type="ECO:0000313" key="10">
    <source>
        <dbReference type="Proteomes" id="UP001597506"/>
    </source>
</evidence>
<name>A0ABW5RWB8_9BACI</name>
<dbReference type="CDD" id="cd06173">
    <property type="entry name" value="MFS_MefA_like"/>
    <property type="match status" value="1"/>
</dbReference>
<keyword evidence="6 7" id="KW-0472">Membrane</keyword>
<feature type="domain" description="Major facilitator superfamily (MFS) profile" evidence="8">
    <location>
        <begin position="8"/>
        <end position="394"/>
    </location>
</feature>
<evidence type="ECO:0000256" key="3">
    <source>
        <dbReference type="ARBA" id="ARBA00022475"/>
    </source>
</evidence>